<keyword evidence="1" id="KW-1133">Transmembrane helix</keyword>
<dbReference type="KEGG" id="slom:PXH66_00300"/>
<dbReference type="InterPro" id="IPR003399">
    <property type="entry name" value="Mce/MlaD"/>
</dbReference>
<organism evidence="3 4">
    <name type="scientific">Synoicihabitans lomoniglobus</name>
    <dbReference type="NCBI Taxonomy" id="2909285"/>
    <lineage>
        <taxon>Bacteria</taxon>
        <taxon>Pseudomonadati</taxon>
        <taxon>Verrucomicrobiota</taxon>
        <taxon>Opitutia</taxon>
        <taxon>Opitutales</taxon>
        <taxon>Opitutaceae</taxon>
        <taxon>Synoicihabitans</taxon>
    </lineage>
</organism>
<evidence type="ECO:0000259" key="2">
    <source>
        <dbReference type="Pfam" id="PF02470"/>
    </source>
</evidence>
<evidence type="ECO:0000256" key="1">
    <source>
        <dbReference type="SAM" id="Phobius"/>
    </source>
</evidence>
<accession>A0AAE9ZZ12</accession>
<dbReference type="RefSeq" id="WP_330927646.1">
    <property type="nucleotide sequence ID" value="NZ_CP119075.1"/>
</dbReference>
<dbReference type="Pfam" id="PF02470">
    <property type="entry name" value="MlaD"/>
    <property type="match status" value="1"/>
</dbReference>
<dbReference type="Proteomes" id="UP001218638">
    <property type="component" value="Chromosome"/>
</dbReference>
<evidence type="ECO:0000313" key="4">
    <source>
        <dbReference type="Proteomes" id="UP001218638"/>
    </source>
</evidence>
<dbReference type="AlphaFoldDB" id="A0AAE9ZZ12"/>
<dbReference type="PANTHER" id="PTHR36698:SF3">
    <property type="entry name" value="ABC-TYPE TRANSPORT AUXILIARY LIPOPROTEIN COMPONENT DOMAIN-CONTAINING PROTEIN"/>
    <property type="match status" value="1"/>
</dbReference>
<keyword evidence="1" id="KW-0812">Transmembrane</keyword>
<keyword evidence="1" id="KW-0472">Membrane</keyword>
<name>A0AAE9ZZ12_9BACT</name>
<feature type="transmembrane region" description="Helical" evidence="1">
    <location>
        <begin position="12"/>
        <end position="34"/>
    </location>
</feature>
<keyword evidence="4" id="KW-1185">Reference proteome</keyword>
<feature type="domain" description="Mce/MlaD" evidence="2">
    <location>
        <begin position="37"/>
        <end position="138"/>
    </location>
</feature>
<reference evidence="3" key="1">
    <citation type="submission" date="2023-03" db="EMBL/GenBank/DDBJ databases">
        <title>Lomoglobus Profundus gen. nov., sp. nov., a novel member of the phylum Verrucomicrobia, isolated from deep-marine sediment of South China Sea.</title>
        <authorList>
            <person name="Ahmad T."/>
            <person name="Ishaq S.E."/>
            <person name="Wang F."/>
        </authorList>
    </citation>
    <scope>NUCLEOTIDE SEQUENCE</scope>
    <source>
        <strain evidence="3">LMO-M01</strain>
    </source>
</reference>
<proteinExistence type="predicted"/>
<evidence type="ECO:0000313" key="3">
    <source>
        <dbReference type="EMBL" id="WED65288.1"/>
    </source>
</evidence>
<sequence length="334" mass="35805">MKTKVSPTVVGFFVIGAMIIGMIGLFSFGSLNFLRKPQRFMVYFDESVSGLDEGSPVKLRGVRVGRVSQVSLTYNNATQKSVVAVLCDLNRAVLTDLNGELIDVSDRAEIEKLIEDGLRAQLGVIGLATGLLYVELDFKDPLEYPVPRRHLVPVEHAVVPAVPSTISEFQNTFTEILANVKDIDFSAMARELQGLLADSRKQIKSIDLAALGQEWTATAKSIRTLTDNPAIPSALANLDGALGELRSTLQRVDGAVDPTVTELAETLQQARTSLAALDAVAATTNQFISAQSGIGAEAAAALRQLGEASRAIAQLADFLERNPSALLTGRAKDK</sequence>
<dbReference type="PANTHER" id="PTHR36698">
    <property type="entry name" value="BLL5892 PROTEIN"/>
    <property type="match status" value="1"/>
</dbReference>
<dbReference type="EMBL" id="CP119075">
    <property type="protein sequence ID" value="WED65288.1"/>
    <property type="molecule type" value="Genomic_DNA"/>
</dbReference>
<protein>
    <submittedName>
        <fullName evidence="3">MlaD family protein</fullName>
    </submittedName>
</protein>
<gene>
    <name evidence="3" type="ORF">PXH66_00300</name>
</gene>